<sequence length="164" mass="18792">MCINYRVKGQHSSNYSFFLRTNASEGLIWWENKGLSLRGDFMAIFLIDGRISFAISLGNDAKLKVITVDVPVNDNRWHKLLFLREKRKMEMTVDDEVVSHLSSPGSTELNTDGIVWIGGRKLLPHEFPYRTLFVGCIRDVRISSIRIRLRDDVISAESPPACHR</sequence>
<evidence type="ECO:0000259" key="2">
    <source>
        <dbReference type="PROSITE" id="PS50025"/>
    </source>
</evidence>
<dbReference type="InterPro" id="IPR001791">
    <property type="entry name" value="Laminin_G"/>
</dbReference>
<dbReference type="AlphaFoldDB" id="A0A0M3IR55"/>
<dbReference type="InterPro" id="IPR050372">
    <property type="entry name" value="Neurexin-related_CASP"/>
</dbReference>
<evidence type="ECO:0000313" key="4">
    <source>
        <dbReference type="WBParaSite" id="ALUE_0002123301-mRNA-1"/>
    </source>
</evidence>
<dbReference type="Proteomes" id="UP000036681">
    <property type="component" value="Unplaced"/>
</dbReference>
<dbReference type="PANTHER" id="PTHR15036:SF85">
    <property type="entry name" value="SP2353, ISOFORM A"/>
    <property type="match status" value="1"/>
</dbReference>
<keyword evidence="3" id="KW-1185">Reference proteome</keyword>
<comment type="caution">
    <text evidence="1">Lacks conserved residue(s) required for the propagation of feature annotation.</text>
</comment>
<evidence type="ECO:0000313" key="3">
    <source>
        <dbReference type="Proteomes" id="UP000036681"/>
    </source>
</evidence>
<dbReference type="GO" id="GO:0016020">
    <property type="term" value="C:membrane"/>
    <property type="evidence" value="ECO:0007669"/>
    <property type="project" value="UniProtKB-SubCell"/>
</dbReference>
<accession>A0A0M3IR55</accession>
<dbReference type="Pfam" id="PF02210">
    <property type="entry name" value="Laminin_G_2"/>
    <property type="match status" value="1"/>
</dbReference>
<dbReference type="Gene3D" id="2.60.120.200">
    <property type="match status" value="1"/>
</dbReference>
<dbReference type="PANTHER" id="PTHR15036">
    <property type="entry name" value="PIKACHURIN-LIKE PROTEIN"/>
    <property type="match status" value="1"/>
</dbReference>
<dbReference type="SUPFAM" id="SSF49899">
    <property type="entry name" value="Concanavalin A-like lectins/glucanases"/>
    <property type="match status" value="1"/>
</dbReference>
<dbReference type="PROSITE" id="PS50025">
    <property type="entry name" value="LAM_G_DOMAIN"/>
    <property type="match status" value="1"/>
</dbReference>
<evidence type="ECO:0000256" key="1">
    <source>
        <dbReference type="PROSITE-ProRule" id="PRU00122"/>
    </source>
</evidence>
<feature type="domain" description="Laminin G" evidence="2">
    <location>
        <begin position="1"/>
        <end position="162"/>
    </location>
</feature>
<dbReference type="WBParaSite" id="ALUE_0002123301-mRNA-1">
    <property type="protein sequence ID" value="ALUE_0002123301-mRNA-1"/>
    <property type="gene ID" value="ALUE_0002123301"/>
</dbReference>
<dbReference type="SMART" id="SM00282">
    <property type="entry name" value="LamG"/>
    <property type="match status" value="1"/>
</dbReference>
<dbReference type="CDD" id="cd00110">
    <property type="entry name" value="LamG"/>
    <property type="match status" value="1"/>
</dbReference>
<name>A0A0M3IR55_ASCLU</name>
<protein>
    <submittedName>
        <fullName evidence="4">LAM_G_DOMAIN domain-containing protein</fullName>
    </submittedName>
</protein>
<proteinExistence type="predicted"/>
<reference evidence="4" key="1">
    <citation type="submission" date="2017-02" db="UniProtKB">
        <authorList>
            <consortium name="WormBaseParasite"/>
        </authorList>
    </citation>
    <scope>IDENTIFICATION</scope>
</reference>
<dbReference type="InterPro" id="IPR013320">
    <property type="entry name" value="ConA-like_dom_sf"/>
</dbReference>
<organism evidence="3 4">
    <name type="scientific">Ascaris lumbricoides</name>
    <name type="common">Giant roundworm</name>
    <dbReference type="NCBI Taxonomy" id="6252"/>
    <lineage>
        <taxon>Eukaryota</taxon>
        <taxon>Metazoa</taxon>
        <taxon>Ecdysozoa</taxon>
        <taxon>Nematoda</taxon>
        <taxon>Chromadorea</taxon>
        <taxon>Rhabditida</taxon>
        <taxon>Spirurina</taxon>
        <taxon>Ascaridomorpha</taxon>
        <taxon>Ascaridoidea</taxon>
        <taxon>Ascarididae</taxon>
        <taxon>Ascaris</taxon>
    </lineage>
</organism>